<proteinExistence type="predicted"/>
<keyword evidence="3" id="KW-1185">Reference proteome</keyword>
<evidence type="ECO:0008006" key="4">
    <source>
        <dbReference type="Google" id="ProtNLM"/>
    </source>
</evidence>
<comment type="caution">
    <text evidence="2">The sequence shown here is derived from an EMBL/GenBank/DDBJ whole genome shotgun (WGS) entry which is preliminary data.</text>
</comment>
<reference evidence="2 3" key="1">
    <citation type="submission" date="2023-11" db="EMBL/GenBank/DDBJ databases">
        <title>Paucibacter sp. nov., isolated from fresh soil in Korea.</title>
        <authorList>
            <person name="Le N.T.T."/>
        </authorList>
    </citation>
    <scope>NUCLEOTIDE SEQUENCE [LARGE SCALE GENOMIC DNA]</scope>
    <source>
        <strain evidence="2 3">R3-3</strain>
    </source>
</reference>
<sequence length="143" mass="16329">MTPISLRARLTFALLGAATFTPAHSATRCAPGFVEFISKFERGVIDQTEHTKFPLRYSLLDSDGPELTRKVLWLDQSRAATFESFPSPEDQARLHVKRAFVRDKTGRCAVKLNVENSDIYAMTFTFARWNKTWRLVEIDDDSL</sequence>
<name>A0ABU5DCD6_9BURK</name>
<accession>A0ABU5DCD6</accession>
<dbReference type="Proteomes" id="UP001285263">
    <property type="component" value="Unassembled WGS sequence"/>
</dbReference>
<dbReference type="RefSeq" id="WP_320421335.1">
    <property type="nucleotide sequence ID" value="NZ_JAXCLA010000001.1"/>
</dbReference>
<evidence type="ECO:0000256" key="1">
    <source>
        <dbReference type="SAM" id="SignalP"/>
    </source>
</evidence>
<gene>
    <name evidence="2" type="ORF">SNE35_02975</name>
</gene>
<feature type="chain" id="PRO_5045529647" description="DUF4348 domain-containing protein" evidence="1">
    <location>
        <begin position="26"/>
        <end position="143"/>
    </location>
</feature>
<feature type="signal peptide" evidence="1">
    <location>
        <begin position="1"/>
        <end position="25"/>
    </location>
</feature>
<organism evidence="2 3">
    <name type="scientific">Roseateles agri</name>
    <dbReference type="NCBI Taxonomy" id="3098619"/>
    <lineage>
        <taxon>Bacteria</taxon>
        <taxon>Pseudomonadati</taxon>
        <taxon>Pseudomonadota</taxon>
        <taxon>Betaproteobacteria</taxon>
        <taxon>Burkholderiales</taxon>
        <taxon>Sphaerotilaceae</taxon>
        <taxon>Roseateles</taxon>
    </lineage>
</organism>
<evidence type="ECO:0000313" key="3">
    <source>
        <dbReference type="Proteomes" id="UP001285263"/>
    </source>
</evidence>
<protein>
    <recommendedName>
        <fullName evidence="4">DUF4348 domain-containing protein</fullName>
    </recommendedName>
</protein>
<keyword evidence="1" id="KW-0732">Signal</keyword>
<evidence type="ECO:0000313" key="2">
    <source>
        <dbReference type="EMBL" id="MDY0743446.1"/>
    </source>
</evidence>
<dbReference type="EMBL" id="JAXCLA010000001">
    <property type="protein sequence ID" value="MDY0743446.1"/>
    <property type="molecule type" value="Genomic_DNA"/>
</dbReference>